<feature type="active site" evidence="1">
    <location>
        <position position="70"/>
    </location>
</feature>
<dbReference type="InterPro" id="IPR025540">
    <property type="entry name" value="FlK"/>
</dbReference>
<dbReference type="EMBL" id="CP036275">
    <property type="protein sequence ID" value="QDU37588.1"/>
    <property type="molecule type" value="Genomic_DNA"/>
</dbReference>
<reference evidence="4 5" key="1">
    <citation type="submission" date="2019-02" db="EMBL/GenBank/DDBJ databases">
        <title>Deep-cultivation of Planctomycetes and their phenomic and genomic characterization uncovers novel biology.</title>
        <authorList>
            <person name="Wiegand S."/>
            <person name="Jogler M."/>
            <person name="Boedeker C."/>
            <person name="Pinto D."/>
            <person name="Vollmers J."/>
            <person name="Rivas-Marin E."/>
            <person name="Kohn T."/>
            <person name="Peeters S.H."/>
            <person name="Heuer A."/>
            <person name="Rast P."/>
            <person name="Oberbeckmann S."/>
            <person name="Bunk B."/>
            <person name="Jeske O."/>
            <person name="Meyerdierks A."/>
            <person name="Storesund J.E."/>
            <person name="Kallscheuer N."/>
            <person name="Luecker S."/>
            <person name="Lage O.M."/>
            <person name="Pohl T."/>
            <person name="Merkel B.J."/>
            <person name="Hornburger P."/>
            <person name="Mueller R.-W."/>
            <person name="Bruemmer F."/>
            <person name="Labrenz M."/>
            <person name="Spormann A.M."/>
            <person name="Op den Camp H."/>
            <person name="Overmann J."/>
            <person name="Amann R."/>
            <person name="Jetten M.S.M."/>
            <person name="Mascher T."/>
            <person name="Medema M.H."/>
            <person name="Devos D.P."/>
            <person name="Kaster A.-K."/>
            <person name="Ovreas L."/>
            <person name="Rohde M."/>
            <person name="Galperin M.Y."/>
            <person name="Jogler C."/>
        </authorList>
    </citation>
    <scope>NUCLEOTIDE SEQUENCE [LARGE SCALE GENOMIC DNA]</scope>
    <source>
        <strain evidence="4 5">Mal4</strain>
    </source>
</reference>
<organism evidence="4 5">
    <name type="scientific">Maioricimonas rarisocia</name>
    <dbReference type="NCBI Taxonomy" id="2528026"/>
    <lineage>
        <taxon>Bacteria</taxon>
        <taxon>Pseudomonadati</taxon>
        <taxon>Planctomycetota</taxon>
        <taxon>Planctomycetia</taxon>
        <taxon>Planctomycetales</taxon>
        <taxon>Planctomycetaceae</taxon>
        <taxon>Maioricimonas</taxon>
    </lineage>
</organism>
<dbReference type="CDD" id="cd03440">
    <property type="entry name" value="hot_dog"/>
    <property type="match status" value="1"/>
</dbReference>
<feature type="domain" description="Fluoroacetyl-CoA-specific thioesterase-like" evidence="3">
    <location>
        <begin position="19"/>
        <end position="119"/>
    </location>
</feature>
<dbReference type="Gene3D" id="3.10.129.10">
    <property type="entry name" value="Hotdog Thioesterase"/>
    <property type="match status" value="1"/>
</dbReference>
<dbReference type="GO" id="GO:0016787">
    <property type="term" value="F:hydrolase activity"/>
    <property type="evidence" value="ECO:0007669"/>
    <property type="project" value="UniProtKB-KW"/>
</dbReference>
<keyword evidence="4" id="KW-0378">Hydrolase</keyword>
<dbReference type="Proteomes" id="UP000320496">
    <property type="component" value="Chromosome"/>
</dbReference>
<feature type="active site" evidence="1">
    <location>
        <position position="36"/>
    </location>
</feature>
<name>A0A517Z527_9PLAN</name>
<protein>
    <submittedName>
        <fullName evidence="4">Fluoroacetyl-CoA thioesterase</fullName>
        <ecNumber evidence="4">3.1.2.29</ecNumber>
    </submittedName>
</protein>
<evidence type="ECO:0000256" key="1">
    <source>
        <dbReference type="PIRSR" id="PIRSR014972-1"/>
    </source>
</evidence>
<dbReference type="OrthoDB" id="6902891at2"/>
<evidence type="ECO:0000259" key="3">
    <source>
        <dbReference type="Pfam" id="PF22636"/>
    </source>
</evidence>
<evidence type="ECO:0000313" key="4">
    <source>
        <dbReference type="EMBL" id="QDU37588.1"/>
    </source>
</evidence>
<dbReference type="EC" id="3.1.2.29" evidence="4"/>
<gene>
    <name evidence="4" type="primary">flK</name>
    <name evidence="4" type="ORF">Mal4_19030</name>
</gene>
<dbReference type="KEGG" id="mri:Mal4_19030"/>
<evidence type="ECO:0000256" key="2">
    <source>
        <dbReference type="PIRSR" id="PIRSR014972-2"/>
    </source>
</evidence>
<dbReference type="PANTHER" id="PTHR36934:SF1">
    <property type="entry name" value="THIOESTERASE DOMAIN-CONTAINING PROTEIN"/>
    <property type="match status" value="1"/>
</dbReference>
<accession>A0A517Z527</accession>
<dbReference type="RefSeq" id="WP_145368519.1">
    <property type="nucleotide sequence ID" value="NZ_CP036275.1"/>
</dbReference>
<evidence type="ECO:0000313" key="5">
    <source>
        <dbReference type="Proteomes" id="UP000320496"/>
    </source>
</evidence>
<dbReference type="InterPro" id="IPR054485">
    <property type="entry name" value="FlK-like_dom"/>
</dbReference>
<feature type="binding site" evidence="2">
    <location>
        <position position="63"/>
    </location>
    <ligand>
        <name>substrate</name>
    </ligand>
</feature>
<dbReference type="SUPFAM" id="SSF54637">
    <property type="entry name" value="Thioesterase/thiol ester dehydrase-isomerase"/>
    <property type="match status" value="1"/>
</dbReference>
<keyword evidence="5" id="KW-1185">Reference proteome</keyword>
<feature type="active site" evidence="1">
    <location>
        <position position="44"/>
    </location>
</feature>
<feature type="binding site" evidence="2">
    <location>
        <position position="63"/>
    </location>
    <ligand>
        <name>CoA</name>
        <dbReference type="ChEBI" id="CHEBI:57287"/>
    </ligand>
</feature>
<dbReference type="PIRSF" id="PIRSF014972">
    <property type="entry name" value="FlK"/>
    <property type="match status" value="1"/>
</dbReference>
<dbReference type="Pfam" id="PF22636">
    <property type="entry name" value="FlK"/>
    <property type="match status" value="1"/>
</dbReference>
<sequence>MNEPPRTGTEHTLTFLASAEHTIHFEKHDLPPVVSTPALLWFMEHAALQLLEEYLDEGELSVGSGIDLEHLAPALEGAEIRCVATVVLAAQRNATFRVKAFEGETLLSQGLHRRQIVSADRLRKRLANGNG</sequence>
<dbReference type="InterPro" id="IPR029069">
    <property type="entry name" value="HotDog_dom_sf"/>
</dbReference>
<dbReference type="AlphaFoldDB" id="A0A517Z527"/>
<feature type="binding site" evidence="2">
    <location>
        <position position="114"/>
    </location>
    <ligand>
        <name>substrate</name>
    </ligand>
</feature>
<dbReference type="PANTHER" id="PTHR36934">
    <property type="entry name" value="BLR0278 PROTEIN"/>
    <property type="match status" value="1"/>
</dbReference>
<proteinExistence type="predicted"/>